<evidence type="ECO:0000256" key="1">
    <source>
        <dbReference type="SAM" id="MobiDB-lite"/>
    </source>
</evidence>
<dbReference type="EnsemblPlants" id="OPUNC10G07750.1">
    <property type="protein sequence ID" value="OPUNC10G07750.1"/>
    <property type="gene ID" value="OPUNC10G07750"/>
</dbReference>
<sequence>MRSRPPPPLASSPSRRIGHRASRHLTRAALEEGASAPAATSPEPADSSPAPAGLLHRRAALEGERRGRAPVTHPQPILDSVGRRRCSVGRQRERRARDARERDVDNYLSGRVGRIYHNSSWQLMCLRPLDFATLNPISGMKKPSNWRT</sequence>
<accession>A0A0E0M7D5</accession>
<evidence type="ECO:0000313" key="2">
    <source>
        <dbReference type="EnsemblPlants" id="OPUNC10G07750.1"/>
    </source>
</evidence>
<name>A0A0E0M7D5_ORYPU</name>
<feature type="compositionally biased region" description="Basic residues" evidence="1">
    <location>
        <begin position="16"/>
        <end position="26"/>
    </location>
</feature>
<protein>
    <submittedName>
        <fullName evidence="2">Uncharacterized protein</fullName>
    </submittedName>
</protein>
<feature type="compositionally biased region" description="Low complexity" evidence="1">
    <location>
        <begin position="31"/>
        <end position="54"/>
    </location>
</feature>
<feature type="compositionally biased region" description="Pro residues" evidence="1">
    <location>
        <begin position="1"/>
        <end position="10"/>
    </location>
</feature>
<dbReference type="AlphaFoldDB" id="A0A0E0M7D5"/>
<dbReference type="Proteomes" id="UP000026962">
    <property type="component" value="Chromosome 10"/>
</dbReference>
<evidence type="ECO:0000313" key="3">
    <source>
        <dbReference type="Proteomes" id="UP000026962"/>
    </source>
</evidence>
<reference evidence="2" key="2">
    <citation type="submission" date="2018-05" db="EMBL/GenBank/DDBJ databases">
        <title>OpunRS2 (Oryza punctata Reference Sequence Version 2).</title>
        <authorList>
            <person name="Zhang J."/>
            <person name="Kudrna D."/>
            <person name="Lee S."/>
            <person name="Talag J."/>
            <person name="Welchert J."/>
            <person name="Wing R.A."/>
        </authorList>
    </citation>
    <scope>NUCLEOTIDE SEQUENCE [LARGE SCALE GENOMIC DNA]</scope>
</reference>
<feature type="region of interest" description="Disordered" evidence="1">
    <location>
        <begin position="1"/>
        <end position="102"/>
    </location>
</feature>
<keyword evidence="3" id="KW-1185">Reference proteome</keyword>
<organism evidence="2">
    <name type="scientific">Oryza punctata</name>
    <name type="common">Red rice</name>
    <dbReference type="NCBI Taxonomy" id="4537"/>
    <lineage>
        <taxon>Eukaryota</taxon>
        <taxon>Viridiplantae</taxon>
        <taxon>Streptophyta</taxon>
        <taxon>Embryophyta</taxon>
        <taxon>Tracheophyta</taxon>
        <taxon>Spermatophyta</taxon>
        <taxon>Magnoliopsida</taxon>
        <taxon>Liliopsida</taxon>
        <taxon>Poales</taxon>
        <taxon>Poaceae</taxon>
        <taxon>BOP clade</taxon>
        <taxon>Oryzoideae</taxon>
        <taxon>Oryzeae</taxon>
        <taxon>Oryzinae</taxon>
        <taxon>Oryza</taxon>
    </lineage>
</organism>
<dbReference type="Gramene" id="OPUNC10G07750.1">
    <property type="protein sequence ID" value="OPUNC10G07750.1"/>
    <property type="gene ID" value="OPUNC10G07750"/>
</dbReference>
<dbReference type="HOGENOM" id="CLU_1761740_0_0_1"/>
<reference evidence="2" key="1">
    <citation type="submission" date="2015-04" db="UniProtKB">
        <authorList>
            <consortium name="EnsemblPlants"/>
        </authorList>
    </citation>
    <scope>IDENTIFICATION</scope>
</reference>
<proteinExistence type="predicted"/>